<dbReference type="SUPFAM" id="SSF48647">
    <property type="entry name" value="Fungal elicitin"/>
    <property type="match status" value="1"/>
</dbReference>
<dbReference type="InterPro" id="IPR002200">
    <property type="entry name" value="Elicitin"/>
</dbReference>
<organism evidence="7">
    <name type="scientific">Albugo laibachii Nc14</name>
    <dbReference type="NCBI Taxonomy" id="890382"/>
    <lineage>
        <taxon>Eukaryota</taxon>
        <taxon>Sar</taxon>
        <taxon>Stramenopiles</taxon>
        <taxon>Oomycota</taxon>
        <taxon>Peronosporomycetes</taxon>
        <taxon>Albuginales</taxon>
        <taxon>Albuginaceae</taxon>
        <taxon>Albugo</taxon>
    </lineage>
</organism>
<dbReference type="AlphaFoldDB" id="F0WGN3"/>
<dbReference type="GO" id="GO:0052040">
    <property type="term" value="P:symbiont-mediated perturbation of host programmed cell death"/>
    <property type="evidence" value="ECO:0007669"/>
    <property type="project" value="UniProtKB-UniRule"/>
</dbReference>
<proteinExistence type="inferred from homology"/>
<evidence type="ECO:0000256" key="1">
    <source>
        <dbReference type="ARBA" id="ARBA00004613"/>
    </source>
</evidence>
<sequence>METFRNPTGSHSDGSIRLHSFLKITPTQMIWKSVVIALAITIIPPRAADEASENAMLPSCDQQNGTKAIELFNNTKAVESCAGLTLANLTSSMMNTTMKNETQMMGVCSTGCKDIFHAVLKIPIKNCTVMIDNSTVNLYKKIDWIHEKCHQMPSTNTTNSTTTSGGSVIVQSGLLLSVLGFLALSL</sequence>
<dbReference type="Gene3D" id="1.10.239.10">
    <property type="entry name" value="Elicitin domain"/>
    <property type="match status" value="1"/>
</dbReference>
<protein>
    <recommendedName>
        <fullName evidence="6">Elicitin</fullName>
    </recommendedName>
</protein>
<accession>F0WGN3</accession>
<reference evidence="7" key="2">
    <citation type="submission" date="2011-02" db="EMBL/GenBank/DDBJ databases">
        <authorList>
            <person name="MacLean D."/>
        </authorList>
    </citation>
    <scope>NUCLEOTIDE SEQUENCE</scope>
</reference>
<dbReference type="GO" id="GO:0005576">
    <property type="term" value="C:extracellular region"/>
    <property type="evidence" value="ECO:0007669"/>
    <property type="project" value="UniProtKB-SubCell"/>
</dbReference>
<evidence type="ECO:0000256" key="4">
    <source>
        <dbReference type="ARBA" id="ARBA00022978"/>
    </source>
</evidence>
<evidence type="ECO:0000256" key="2">
    <source>
        <dbReference type="ARBA" id="ARBA00009544"/>
    </source>
</evidence>
<gene>
    <name evidence="7" type="primary">AlNc14C92G5761</name>
    <name evidence="7" type="ORF">ALNC14_065400</name>
</gene>
<comment type="subcellular location">
    <subcellularLocation>
        <location evidence="1 6">Secreted</location>
    </subcellularLocation>
</comment>
<comment type="function">
    <text evidence="6">Induces local and distal defense responses (incompatible hypersensitive reaction) in plants from the solanaceae and cruciferae families. Elicits leaf necrosis and causes the accumulation of pathogenesis-related proteins. Might interact with the lipidic molecules of the plasma membrane.</text>
</comment>
<name>F0WGN3_9STRA</name>
<evidence type="ECO:0000256" key="6">
    <source>
        <dbReference type="RuleBase" id="RU368111"/>
    </source>
</evidence>
<evidence type="ECO:0000256" key="3">
    <source>
        <dbReference type="ARBA" id="ARBA00022525"/>
    </source>
</evidence>
<dbReference type="InterPro" id="IPR036470">
    <property type="entry name" value="Elicitin_sf"/>
</dbReference>
<comment type="similarity">
    <text evidence="2 6">Belongs to the elicitin family.</text>
</comment>
<dbReference type="EMBL" id="FR824137">
    <property type="protein sequence ID" value="CCA20397.1"/>
    <property type="molecule type" value="Genomic_DNA"/>
</dbReference>
<keyword evidence="4 6" id="KW-0928">Hypersensitive response elicitation</keyword>
<dbReference type="HOGENOM" id="CLU_1456964_0_0_1"/>
<evidence type="ECO:0000256" key="5">
    <source>
        <dbReference type="ARBA" id="ARBA00023157"/>
    </source>
</evidence>
<reference evidence="7" key="1">
    <citation type="journal article" date="2011" name="PLoS Biol.">
        <title>Gene gain and loss during evolution of obligate parasitism in the white rust pathogen of Arabidopsis thaliana.</title>
        <authorList>
            <person name="Kemen E."/>
            <person name="Gardiner A."/>
            <person name="Schultz-Larsen T."/>
            <person name="Kemen A.C."/>
            <person name="Balmuth A.L."/>
            <person name="Robert-Seilaniantz A."/>
            <person name="Bailey K."/>
            <person name="Holub E."/>
            <person name="Studholme D.J."/>
            <person name="Maclean D."/>
            <person name="Jones J.D."/>
        </authorList>
    </citation>
    <scope>NUCLEOTIDE SEQUENCE</scope>
</reference>
<keyword evidence="5 6" id="KW-1015">Disulfide bond</keyword>
<dbReference type="Pfam" id="PF00964">
    <property type="entry name" value="Elicitin"/>
    <property type="match status" value="1"/>
</dbReference>
<evidence type="ECO:0000313" key="7">
    <source>
        <dbReference type="EMBL" id="CCA20397.1"/>
    </source>
</evidence>
<keyword evidence="3 6" id="KW-0964">Secreted</keyword>